<dbReference type="PANTHER" id="PTHR36111:SF2">
    <property type="entry name" value="INNER MEMBRANE PROTEIN"/>
    <property type="match status" value="1"/>
</dbReference>
<organism evidence="2 3">
    <name type="scientific">Collinsella ihumii</name>
    <dbReference type="NCBI Taxonomy" id="1720204"/>
    <lineage>
        <taxon>Bacteria</taxon>
        <taxon>Bacillati</taxon>
        <taxon>Actinomycetota</taxon>
        <taxon>Coriobacteriia</taxon>
        <taxon>Coriobacteriales</taxon>
        <taxon>Coriobacteriaceae</taxon>
        <taxon>Collinsella</taxon>
    </lineage>
</organism>
<evidence type="ECO:0000313" key="2">
    <source>
        <dbReference type="EMBL" id="HJG30260.1"/>
    </source>
</evidence>
<keyword evidence="1" id="KW-1133">Transmembrane helix</keyword>
<gene>
    <name evidence="2" type="ORF">K8U80_02560</name>
</gene>
<name>A0A921IMU9_9ACTN</name>
<dbReference type="AlphaFoldDB" id="A0A921IMU9"/>
<dbReference type="Pfam" id="PF04474">
    <property type="entry name" value="DUF554"/>
    <property type="match status" value="1"/>
</dbReference>
<feature type="transmembrane region" description="Helical" evidence="1">
    <location>
        <begin position="35"/>
        <end position="52"/>
    </location>
</feature>
<keyword evidence="1" id="KW-0472">Membrane</keyword>
<dbReference type="Proteomes" id="UP000746751">
    <property type="component" value="Unassembled WGS sequence"/>
</dbReference>
<evidence type="ECO:0000256" key="1">
    <source>
        <dbReference type="SAM" id="Phobius"/>
    </source>
</evidence>
<feature type="transmembrane region" description="Helical" evidence="1">
    <location>
        <begin position="64"/>
        <end position="87"/>
    </location>
</feature>
<feature type="transmembrane region" description="Helical" evidence="1">
    <location>
        <begin position="195"/>
        <end position="215"/>
    </location>
</feature>
<feature type="transmembrane region" description="Helical" evidence="1">
    <location>
        <begin position="6"/>
        <end position="23"/>
    </location>
</feature>
<reference evidence="2" key="2">
    <citation type="submission" date="2021-09" db="EMBL/GenBank/DDBJ databases">
        <authorList>
            <person name="Gilroy R."/>
        </authorList>
    </citation>
    <scope>NUCLEOTIDE SEQUENCE</scope>
    <source>
        <strain evidence="2">ChiGjej2B2-7701</strain>
    </source>
</reference>
<feature type="transmembrane region" description="Helical" evidence="1">
    <location>
        <begin position="221"/>
        <end position="238"/>
    </location>
</feature>
<evidence type="ECO:0000313" key="3">
    <source>
        <dbReference type="Proteomes" id="UP000746751"/>
    </source>
</evidence>
<accession>A0A921IMU9</accession>
<comment type="caution">
    <text evidence="2">The sequence shown here is derived from an EMBL/GenBank/DDBJ whole genome shotgun (WGS) entry which is preliminary data.</text>
</comment>
<dbReference type="InterPro" id="IPR007563">
    <property type="entry name" value="DUF554"/>
</dbReference>
<reference evidence="2" key="1">
    <citation type="journal article" date="2021" name="PeerJ">
        <title>Extensive microbial diversity within the chicken gut microbiome revealed by metagenomics and culture.</title>
        <authorList>
            <person name="Gilroy R."/>
            <person name="Ravi A."/>
            <person name="Getino M."/>
            <person name="Pursley I."/>
            <person name="Horton D.L."/>
            <person name="Alikhan N.F."/>
            <person name="Baker D."/>
            <person name="Gharbi K."/>
            <person name="Hall N."/>
            <person name="Watson M."/>
            <person name="Adriaenssens E.M."/>
            <person name="Foster-Nyarko E."/>
            <person name="Jarju S."/>
            <person name="Secka A."/>
            <person name="Antonio M."/>
            <person name="Oren A."/>
            <person name="Chaudhuri R.R."/>
            <person name="La Ragione R."/>
            <person name="Hildebrand F."/>
            <person name="Pallen M.J."/>
        </authorList>
    </citation>
    <scope>NUCLEOTIDE SEQUENCE</scope>
    <source>
        <strain evidence="2">ChiGjej2B2-7701</strain>
    </source>
</reference>
<dbReference type="EMBL" id="DYVF01000020">
    <property type="protein sequence ID" value="HJG30260.1"/>
    <property type="molecule type" value="Genomic_DNA"/>
</dbReference>
<feature type="transmembrane region" description="Helical" evidence="1">
    <location>
        <begin position="108"/>
        <end position="131"/>
    </location>
</feature>
<sequence>MIGLGTLINVACILAGGVAGLFGRRLLVPRVQETLMKATGLCVIFVGLAGTLEEMLAVKDGALTSGGTAMMIVSFAVGSAIGELIDLDSRFVRLGEWLKEKTGSEGDAGFVNGFVNASLTVSIGAMAIVGAIQDGIAGDWGTLALKGALDAVIVCVMSASFGRGCLFSALPVAVIQGSITLLAQPIRPIMTEAALSNLSLVGSMLIFCVGVNLIWKGTFKPANMLPAVVIAVIWALVVP</sequence>
<keyword evidence="1" id="KW-0812">Transmembrane</keyword>
<proteinExistence type="predicted"/>
<protein>
    <submittedName>
        <fullName evidence="2">DUF554 domain-containing protein</fullName>
    </submittedName>
</protein>
<dbReference type="PANTHER" id="PTHR36111">
    <property type="entry name" value="INNER MEMBRANE PROTEIN-RELATED"/>
    <property type="match status" value="1"/>
</dbReference>
<feature type="transmembrane region" description="Helical" evidence="1">
    <location>
        <begin position="151"/>
        <end position="174"/>
    </location>
</feature>